<accession>X1RLH1</accession>
<dbReference type="AlphaFoldDB" id="X1RLH1"/>
<dbReference type="EMBL" id="BARW01004521">
    <property type="protein sequence ID" value="GAI64000.1"/>
    <property type="molecule type" value="Genomic_DNA"/>
</dbReference>
<gene>
    <name evidence="2" type="ORF">S12H4_10533</name>
</gene>
<comment type="caution">
    <text evidence="2">The sequence shown here is derived from an EMBL/GenBank/DDBJ whole genome shotgun (WGS) entry which is preliminary data.</text>
</comment>
<sequence>MVRTLAIALETVGVCAIIGGIVFEMQVQAPIGFVIITGGSVLIAAGGLLYAKIFRGGK</sequence>
<feature type="transmembrane region" description="Helical" evidence="1">
    <location>
        <begin position="29"/>
        <end position="51"/>
    </location>
</feature>
<keyword evidence="1" id="KW-0472">Membrane</keyword>
<name>X1RLH1_9ZZZZ</name>
<protein>
    <submittedName>
        <fullName evidence="2">Uncharacterized protein</fullName>
    </submittedName>
</protein>
<keyword evidence="1" id="KW-1133">Transmembrane helix</keyword>
<feature type="transmembrane region" description="Helical" evidence="1">
    <location>
        <begin position="5"/>
        <end position="23"/>
    </location>
</feature>
<organism evidence="2">
    <name type="scientific">marine sediment metagenome</name>
    <dbReference type="NCBI Taxonomy" id="412755"/>
    <lineage>
        <taxon>unclassified sequences</taxon>
        <taxon>metagenomes</taxon>
        <taxon>ecological metagenomes</taxon>
    </lineage>
</organism>
<evidence type="ECO:0000256" key="1">
    <source>
        <dbReference type="SAM" id="Phobius"/>
    </source>
</evidence>
<proteinExistence type="predicted"/>
<evidence type="ECO:0000313" key="2">
    <source>
        <dbReference type="EMBL" id="GAI64000.1"/>
    </source>
</evidence>
<keyword evidence="1" id="KW-0812">Transmembrane</keyword>
<reference evidence="2" key="1">
    <citation type="journal article" date="2014" name="Front. Microbiol.">
        <title>High frequency of phylogenetically diverse reductive dehalogenase-homologous genes in deep subseafloor sedimentary metagenomes.</title>
        <authorList>
            <person name="Kawai M."/>
            <person name="Futagami T."/>
            <person name="Toyoda A."/>
            <person name="Takaki Y."/>
            <person name="Nishi S."/>
            <person name="Hori S."/>
            <person name="Arai W."/>
            <person name="Tsubouchi T."/>
            <person name="Morono Y."/>
            <person name="Uchiyama I."/>
            <person name="Ito T."/>
            <person name="Fujiyama A."/>
            <person name="Inagaki F."/>
            <person name="Takami H."/>
        </authorList>
    </citation>
    <scope>NUCLEOTIDE SEQUENCE</scope>
    <source>
        <strain evidence="2">Expedition CK06-06</strain>
    </source>
</reference>